<keyword evidence="2" id="KW-0732">Signal</keyword>
<comment type="caution">
    <text evidence="3">The sequence shown here is derived from an EMBL/GenBank/DDBJ whole genome shotgun (WGS) entry which is preliminary data.</text>
</comment>
<evidence type="ECO:0000256" key="1">
    <source>
        <dbReference type="SAM" id="Phobius"/>
    </source>
</evidence>
<keyword evidence="1" id="KW-0812">Transmembrane</keyword>
<proteinExistence type="predicted"/>
<reference evidence="7" key="1">
    <citation type="submission" date="2015-02" db="EMBL/GenBank/DDBJ databases">
        <title>Physiological reanalysis, assessment of diazotrophy, and genome sequences of multiple isolates of Streptomyces thermoautotrophicus.</title>
        <authorList>
            <person name="MacKellar D.C."/>
            <person name="Lieber L."/>
            <person name="Norman J."/>
            <person name="Bolger A."/>
            <person name="Tobin C."/>
            <person name="Murray J.W."/>
            <person name="Friesen M."/>
            <person name="Prell J."/>
        </authorList>
    </citation>
    <scope>NUCLEOTIDE SEQUENCE [LARGE SCALE GENOMIC DNA]</scope>
    <source>
        <strain evidence="7">UBT1</strain>
    </source>
</reference>
<dbReference type="OrthoDB" id="3867729at2"/>
<reference evidence="6" key="4">
    <citation type="submission" date="2015-04" db="EMBL/GenBank/DDBJ databases">
        <title>Physiological reanalysis, assessment of diazotrophy, and genome sequences of multiple isolates of Streptomyces thermoautotrophicus.</title>
        <authorList>
            <person name="MacKellar D.C."/>
            <person name="Lieber L."/>
            <person name="Norman J."/>
            <person name="Bolger A."/>
            <person name="Tobin C."/>
            <person name="Murray J.W."/>
            <person name="Chang R."/>
            <person name="Ford T."/>
            <person name="Nguyen P.Q."/>
            <person name="Woodward J."/>
            <person name="Permingeat H."/>
            <person name="Joshi N.S."/>
            <person name="Silver P.A."/>
            <person name="Usadel B."/>
            <person name="Rutherford A.W."/>
            <person name="Friesen M."/>
            <person name="Prell J."/>
        </authorList>
    </citation>
    <scope>NUCLEOTIDE SEQUENCE [LARGE SCALE GENOMIC DNA]</scope>
    <source>
        <strain evidence="6">H1</strain>
    </source>
</reference>
<dbReference type="RefSeq" id="WP_066889454.1">
    <property type="nucleotide sequence ID" value="NZ_JYIJ01000017.1"/>
</dbReference>
<evidence type="ECO:0000313" key="6">
    <source>
        <dbReference type="Proteomes" id="UP000070188"/>
    </source>
</evidence>
<keyword evidence="1" id="KW-1133">Transmembrane helix</keyword>
<dbReference type="Proteomes" id="UP000070659">
    <property type="component" value="Unassembled WGS sequence"/>
</dbReference>
<sequence>MVALTLSLRAGAVAGICMLLTSSPARAADQAGKVADALKASPVYVSDHLERFAPPGETGQVFDEIRKMGFPTYVAVVPLFEKTTPEPPAGPAGAAQPQATDGEQRVARFANALHDELGRDGLYVVIDQDGRLAARAYGVNVDVPVAEQAAAGLTPRNATAGSRAVTFLRVVRSGRAAELATQARQADELPTAPDDEESWVGPLAITGFLGVGLIVFAGLSYREKIAALLRRVSVTMNGGPVNGVASAKAPGKKIMPVMLSPSEEQLREWTEPELNALSSAVASLAARSVHPDAEPARDLAFQAQAAARNLMNDAASREELVGVLVLAELGQDAARAALRGERAYRPIRPCFFNPLHGRSTTSVKWTLAQGVVKDVPACDQCAEAVKEAKEPGVFLVREEDRAVPYYTRDDLWGETGYGSLREDLVKRVLRGDHKRTSGVGQ</sequence>
<feature type="chain" id="PRO_5010447026" evidence="2">
    <location>
        <begin position="28"/>
        <end position="441"/>
    </location>
</feature>
<dbReference type="PATRIC" id="fig|1469144.10.peg.3745"/>
<evidence type="ECO:0000313" key="3">
    <source>
        <dbReference type="EMBL" id="KWX02447.1"/>
    </source>
</evidence>
<dbReference type="Proteomes" id="UP000070598">
    <property type="component" value="Unassembled WGS sequence"/>
</dbReference>
<dbReference type="EMBL" id="JYIJ01000017">
    <property type="protein sequence ID" value="KWX03570.1"/>
    <property type="molecule type" value="Genomic_DNA"/>
</dbReference>
<feature type="signal peptide" evidence="2">
    <location>
        <begin position="1"/>
        <end position="27"/>
    </location>
</feature>
<dbReference type="Proteomes" id="UP000070188">
    <property type="component" value="Unassembled WGS sequence"/>
</dbReference>
<keyword evidence="6" id="KW-1185">Reference proteome</keyword>
<protein>
    <submittedName>
        <fullName evidence="3">Uncharacterized protein</fullName>
    </submittedName>
</protein>
<gene>
    <name evidence="3" type="ORF">LI90_3490</name>
    <name evidence="4" type="ORF">TH66_11990</name>
    <name evidence="5" type="ORF">TR74_08050</name>
</gene>
<evidence type="ECO:0000313" key="8">
    <source>
        <dbReference type="Proteomes" id="UP000070659"/>
    </source>
</evidence>
<feature type="transmembrane region" description="Helical" evidence="1">
    <location>
        <begin position="199"/>
        <end position="221"/>
    </location>
</feature>
<evidence type="ECO:0000256" key="2">
    <source>
        <dbReference type="SAM" id="SignalP"/>
    </source>
</evidence>
<keyword evidence="1" id="KW-0472">Membrane</keyword>
<dbReference type="STRING" id="1469144.LI90_3490"/>
<dbReference type="EMBL" id="LAXD01000001">
    <property type="protein sequence ID" value="KWX02447.1"/>
    <property type="molecule type" value="Genomic_DNA"/>
</dbReference>
<organism evidence="3 6">
    <name type="scientific">Carbonactinospora thermoautotrophica</name>
    <dbReference type="NCBI Taxonomy" id="1469144"/>
    <lineage>
        <taxon>Bacteria</taxon>
        <taxon>Bacillati</taxon>
        <taxon>Actinomycetota</taxon>
        <taxon>Actinomycetes</taxon>
        <taxon>Kitasatosporales</taxon>
        <taxon>Carbonactinosporaceae</taxon>
        <taxon>Carbonactinospora</taxon>
    </lineage>
</organism>
<name>A0A132MX96_9ACTN</name>
<dbReference type="AlphaFoldDB" id="A0A132MX96"/>
<dbReference type="EMBL" id="JYIK01000748">
    <property type="protein sequence ID" value="KWX09691.1"/>
    <property type="molecule type" value="Genomic_DNA"/>
</dbReference>
<evidence type="ECO:0000313" key="4">
    <source>
        <dbReference type="EMBL" id="KWX03570.1"/>
    </source>
</evidence>
<evidence type="ECO:0000313" key="7">
    <source>
        <dbReference type="Proteomes" id="UP000070598"/>
    </source>
</evidence>
<reference evidence="3" key="3">
    <citation type="submission" date="2015-04" db="EMBL/GenBank/DDBJ databases">
        <title>Physiological reanalysis, assessment of diazotrophy, and genome sequences of multiple isolates of Streptomyces thermoautotrophicus.</title>
        <authorList>
            <person name="MacKellar D.C."/>
            <person name="Lieber L."/>
            <person name="Norman J."/>
            <person name="Bolger A."/>
            <person name="Tobin C."/>
            <person name="Murray J.W."/>
            <person name="Woodward J."/>
            <person name="Friesen M."/>
            <person name="Prell J."/>
        </authorList>
    </citation>
    <scope>NUCLEOTIDE SEQUENCE [LARGE SCALE GENOMIC DNA]</scope>
    <source>
        <strain evidence="3">H1</strain>
    </source>
</reference>
<accession>A0A132MX96</accession>
<evidence type="ECO:0000313" key="5">
    <source>
        <dbReference type="EMBL" id="KWX09691.1"/>
    </source>
</evidence>
<reference evidence="4 8" key="2">
    <citation type="submission" date="2015-02" db="EMBL/GenBank/DDBJ databases">
        <title>Physiological reanalysis, assessment of diazotrophy, and genome sequences of multiple isolates of Streptomyces thermoautotrophicus.</title>
        <authorList>
            <person name="MacKellar D.C."/>
            <person name="Lieber L."/>
            <person name="Norman J."/>
            <person name="Bolger A."/>
            <person name="Tobin C."/>
            <person name="Murray J.W."/>
            <person name="Prell J."/>
        </authorList>
    </citation>
    <scope>NUCLEOTIDE SEQUENCE [LARGE SCALE GENOMIC DNA]</scope>
    <source>
        <strain evidence="4 8">UBT1</strain>
    </source>
</reference>